<keyword evidence="4" id="KW-0547">Nucleotide-binding</keyword>
<proteinExistence type="inferred from homology"/>
<dbReference type="Pfam" id="PF16177">
    <property type="entry name" value="ACAS_N"/>
    <property type="match status" value="1"/>
</dbReference>
<feature type="domain" description="AMP-dependent synthetase/ligase" evidence="7">
    <location>
        <begin position="97"/>
        <end position="479"/>
    </location>
</feature>
<gene>
    <name evidence="10" type="ORF">JOE21_002036</name>
</gene>
<feature type="domain" description="AMP-binding enzyme C-terminal" evidence="8">
    <location>
        <begin position="532"/>
        <end position="610"/>
    </location>
</feature>
<dbReference type="EMBL" id="JAVDQG010000004">
    <property type="protein sequence ID" value="MDR6226030.1"/>
    <property type="molecule type" value="Genomic_DNA"/>
</dbReference>
<dbReference type="GO" id="GO:0003987">
    <property type="term" value="F:acetate-CoA ligase activity"/>
    <property type="evidence" value="ECO:0007669"/>
    <property type="project" value="UniProtKB-EC"/>
</dbReference>
<dbReference type="PROSITE" id="PS00455">
    <property type="entry name" value="AMP_BINDING"/>
    <property type="match status" value="1"/>
</dbReference>
<evidence type="ECO:0000256" key="2">
    <source>
        <dbReference type="ARBA" id="ARBA00013275"/>
    </source>
</evidence>
<dbReference type="InterPro" id="IPR020845">
    <property type="entry name" value="AMP-binding_CS"/>
</dbReference>
<feature type="domain" description="Acetyl-coenzyme A synthetase N-terminal" evidence="9">
    <location>
        <begin position="31"/>
        <end position="87"/>
    </location>
</feature>
<dbReference type="InterPro" id="IPR025110">
    <property type="entry name" value="AMP-bd_C"/>
</dbReference>
<comment type="similarity">
    <text evidence="1">Belongs to the ATP-dependent AMP-binding enzyme family.</text>
</comment>
<dbReference type="Gene3D" id="3.40.50.12780">
    <property type="entry name" value="N-terminal domain of ligase-like"/>
    <property type="match status" value="1"/>
</dbReference>
<dbReference type="Pfam" id="PF00501">
    <property type="entry name" value="AMP-binding"/>
    <property type="match status" value="1"/>
</dbReference>
<keyword evidence="3 10" id="KW-0436">Ligase</keyword>
<evidence type="ECO:0000256" key="1">
    <source>
        <dbReference type="ARBA" id="ARBA00006432"/>
    </source>
</evidence>
<dbReference type="InterPro" id="IPR000873">
    <property type="entry name" value="AMP-dep_synth/lig_dom"/>
</dbReference>
<dbReference type="PANTHER" id="PTHR24095">
    <property type="entry name" value="ACETYL-COENZYME A SYNTHETASE"/>
    <property type="match status" value="1"/>
</dbReference>
<evidence type="ECO:0000256" key="6">
    <source>
        <dbReference type="ARBA" id="ARBA00022990"/>
    </source>
</evidence>
<evidence type="ECO:0000256" key="4">
    <source>
        <dbReference type="ARBA" id="ARBA00022741"/>
    </source>
</evidence>
<dbReference type="InterPro" id="IPR032387">
    <property type="entry name" value="ACAS_N"/>
</dbReference>
<reference evidence="10 11" key="1">
    <citation type="submission" date="2023-07" db="EMBL/GenBank/DDBJ databases">
        <title>Genomic Encyclopedia of Type Strains, Phase IV (KMG-IV): sequencing the most valuable type-strain genomes for metagenomic binning, comparative biology and taxonomic classification.</title>
        <authorList>
            <person name="Goeker M."/>
        </authorList>
    </citation>
    <scope>NUCLEOTIDE SEQUENCE [LARGE SCALE GENOMIC DNA]</scope>
    <source>
        <strain evidence="10 11">DSM 45903</strain>
    </source>
</reference>
<keyword evidence="6" id="KW-0007">Acetylation</keyword>
<keyword evidence="5" id="KW-0067">ATP-binding</keyword>
<dbReference type="EC" id="6.2.1.1" evidence="2"/>
<dbReference type="Pfam" id="PF13193">
    <property type="entry name" value="AMP-binding_C"/>
    <property type="match status" value="1"/>
</dbReference>
<evidence type="ECO:0000259" key="7">
    <source>
        <dbReference type="Pfam" id="PF00501"/>
    </source>
</evidence>
<evidence type="ECO:0000259" key="9">
    <source>
        <dbReference type="Pfam" id="PF16177"/>
    </source>
</evidence>
<dbReference type="SUPFAM" id="SSF56801">
    <property type="entry name" value="Acetyl-CoA synthetase-like"/>
    <property type="match status" value="1"/>
</dbReference>
<protein>
    <recommendedName>
        <fullName evidence="2">acetate--CoA ligase</fullName>
        <ecNumber evidence="2">6.2.1.1</ecNumber>
    </recommendedName>
</protein>
<evidence type="ECO:0000256" key="3">
    <source>
        <dbReference type="ARBA" id="ARBA00022598"/>
    </source>
</evidence>
<accession>A0ABU1IQK9</accession>
<evidence type="ECO:0000313" key="10">
    <source>
        <dbReference type="EMBL" id="MDR6226030.1"/>
    </source>
</evidence>
<dbReference type="RefSeq" id="WP_309865395.1">
    <property type="nucleotide sequence ID" value="NZ_JAVDQG010000004.1"/>
</dbReference>
<evidence type="ECO:0000256" key="5">
    <source>
        <dbReference type="ARBA" id="ARBA00022840"/>
    </source>
</evidence>
<dbReference type="Proteomes" id="UP001185012">
    <property type="component" value="Unassembled WGS sequence"/>
</dbReference>
<dbReference type="PANTHER" id="PTHR24095:SF14">
    <property type="entry name" value="ACETYL-COENZYME A SYNTHETASE 1"/>
    <property type="match status" value="1"/>
</dbReference>
<comment type="caution">
    <text evidence="10">The sequence shown here is derived from an EMBL/GenBank/DDBJ whole genome shotgun (WGS) entry which is preliminary data.</text>
</comment>
<keyword evidence="11" id="KW-1185">Reference proteome</keyword>
<organism evidence="10 11">
    <name type="scientific">Desmospora profundinema</name>
    <dbReference type="NCBI Taxonomy" id="1571184"/>
    <lineage>
        <taxon>Bacteria</taxon>
        <taxon>Bacillati</taxon>
        <taxon>Bacillota</taxon>
        <taxon>Bacilli</taxon>
        <taxon>Bacillales</taxon>
        <taxon>Thermoactinomycetaceae</taxon>
        <taxon>Desmospora</taxon>
    </lineage>
</organism>
<evidence type="ECO:0000313" key="11">
    <source>
        <dbReference type="Proteomes" id="UP001185012"/>
    </source>
</evidence>
<dbReference type="Gene3D" id="3.30.300.30">
    <property type="match status" value="1"/>
</dbReference>
<evidence type="ECO:0000259" key="8">
    <source>
        <dbReference type="Pfam" id="PF13193"/>
    </source>
</evidence>
<name>A0ABU1IQK9_9BACL</name>
<dbReference type="InterPro" id="IPR042099">
    <property type="entry name" value="ANL_N_sf"/>
</dbReference>
<dbReference type="InterPro" id="IPR045851">
    <property type="entry name" value="AMP-bd_C_sf"/>
</dbReference>
<sequence length="647" mass="72478">MGRAVWFPTEGDIKQSRLGRLMAKVGTESADEFHKRSVQDAAWFWETVEKDLGFVWDRPYRQVLDTSKGIPWARWFVEGGFNVSVNALDRWVEKPSTRHRLALIWEGDNGEVQKWTYRELWTEVNRAARGLRKLGIGEGDRVAIYLPMVVENVVAMLAVARIGAIFTPCFSGYGAEAVATRLRDCEAKVLITADGFLRRGKTVNMKEEADKAAEQSPSVQHVVVVRRLGRQIPAFPRDVDWSNMLSADRTPLTAASTDADHPFMIIYTSGTTGRPKGTVHVHAGFPVKAAFDAGYGMDLDEGSVLFWMTDMGWMMGPWMVFGSLLTGTTMLLFEGTPDYPHPDRMWRLVEDHGVTHLGLSPTVVRALMKHGDEWVKGCHLESLRVFGSTGEPWNPEPWQWLFETVGQKRAPIWNYSGGTEISGGILATNLMKPIAPCSFSGPMPGMDADVVNEQGKSIRREVGELVVRQPWVGMTRGFWRDPDRYEQTYWERFPGVWVHGDWVEVDEDGFWYITGRSDDTLKIAGKRLGPAEMESTLVDHPAVLESATIGVPDADKGEAAVCFVILKAEADEREALRRELMAWVGERMGKALRPRAIHFVRELPKTRNGKILRRAIKAAYTGQDAGDLSSLENPDAIHAVRASHING</sequence>